<dbReference type="OrthoDB" id="17199at2759"/>
<dbReference type="GO" id="GO:0006879">
    <property type="term" value="P:intracellular iron ion homeostasis"/>
    <property type="evidence" value="ECO:0007669"/>
    <property type="project" value="EnsemblFungi"/>
</dbReference>
<dbReference type="eggNOG" id="KOG3355">
    <property type="taxonomic scope" value="Eukaryota"/>
</dbReference>
<dbReference type="KEGG" id="vpo:Kpol_385p8"/>
<evidence type="ECO:0000256" key="2">
    <source>
        <dbReference type="ARBA" id="ARBA00004569"/>
    </source>
</evidence>
<protein>
    <recommendedName>
        <fullName evidence="8">Sulfhydryl oxidase</fullName>
        <ecNumber evidence="8">1.8.3.2</ecNumber>
    </recommendedName>
</protein>
<evidence type="ECO:0000256" key="7">
    <source>
        <dbReference type="ARBA" id="ARBA00023157"/>
    </source>
</evidence>
<dbReference type="FunCoup" id="A7TS20">
    <property type="interactions" value="461"/>
</dbReference>
<comment type="catalytic activity">
    <reaction evidence="8">
        <text>2 R'C(R)SH + O2 = R'C(R)S-S(R)CR' + H2O2</text>
        <dbReference type="Rhea" id="RHEA:17357"/>
        <dbReference type="ChEBI" id="CHEBI:15379"/>
        <dbReference type="ChEBI" id="CHEBI:16240"/>
        <dbReference type="ChEBI" id="CHEBI:16520"/>
        <dbReference type="ChEBI" id="CHEBI:17412"/>
        <dbReference type="EC" id="1.8.3.2"/>
    </reaction>
</comment>
<evidence type="ECO:0000313" key="10">
    <source>
        <dbReference type="EMBL" id="EDO14939.1"/>
    </source>
</evidence>
<evidence type="ECO:0000259" key="9">
    <source>
        <dbReference type="PROSITE" id="PS51324"/>
    </source>
</evidence>
<evidence type="ECO:0000256" key="6">
    <source>
        <dbReference type="ARBA" id="ARBA00023128"/>
    </source>
</evidence>
<dbReference type="InterPro" id="IPR036774">
    <property type="entry name" value="ERV/ALR_sulphydryl_oxid_sf"/>
</dbReference>
<name>A7TS20_VANPO</name>
<dbReference type="Gene3D" id="1.20.120.310">
    <property type="entry name" value="ERV/ALR sulfhydryl oxidase domain"/>
    <property type="match status" value="1"/>
</dbReference>
<dbReference type="EC" id="1.8.3.2" evidence="8"/>
<dbReference type="HOGENOM" id="CLU_070631_1_0_1"/>
<keyword evidence="11" id="KW-1185">Reference proteome</keyword>
<dbReference type="GO" id="GO:0160203">
    <property type="term" value="P:mitochondrial disulfide relay system"/>
    <property type="evidence" value="ECO:0007669"/>
    <property type="project" value="EnsemblFungi"/>
</dbReference>
<evidence type="ECO:0000256" key="8">
    <source>
        <dbReference type="RuleBase" id="RU371123"/>
    </source>
</evidence>
<keyword evidence="4 8" id="KW-0274">FAD</keyword>
<dbReference type="SUPFAM" id="SSF69000">
    <property type="entry name" value="FAD-dependent thiol oxidase"/>
    <property type="match status" value="1"/>
</dbReference>
<dbReference type="STRING" id="436907.A7TS20"/>
<dbReference type="PANTHER" id="PTHR12645">
    <property type="entry name" value="ALR/ERV"/>
    <property type="match status" value="1"/>
</dbReference>
<dbReference type="InterPro" id="IPR017905">
    <property type="entry name" value="ERV/ALR_sulphydryl_oxidase"/>
</dbReference>
<evidence type="ECO:0000256" key="1">
    <source>
        <dbReference type="ARBA" id="ARBA00001974"/>
    </source>
</evidence>
<dbReference type="GeneID" id="5542979"/>
<dbReference type="GO" id="GO:0050660">
    <property type="term" value="F:flavin adenine dinucleotide binding"/>
    <property type="evidence" value="ECO:0007669"/>
    <property type="project" value="TreeGrafter"/>
</dbReference>
<dbReference type="Pfam" id="PF04777">
    <property type="entry name" value="Evr1_Alr"/>
    <property type="match status" value="1"/>
</dbReference>
<evidence type="ECO:0000256" key="3">
    <source>
        <dbReference type="ARBA" id="ARBA00022630"/>
    </source>
</evidence>
<dbReference type="GO" id="GO:0034599">
    <property type="term" value="P:cellular response to oxidative stress"/>
    <property type="evidence" value="ECO:0007669"/>
    <property type="project" value="EnsemblFungi"/>
</dbReference>
<evidence type="ECO:0000313" key="11">
    <source>
        <dbReference type="Proteomes" id="UP000000267"/>
    </source>
</evidence>
<dbReference type="Gene3D" id="4.10.320.60">
    <property type="match status" value="1"/>
</dbReference>
<accession>A7TS20</accession>
<dbReference type="Proteomes" id="UP000000267">
    <property type="component" value="Unassembled WGS sequence"/>
</dbReference>
<dbReference type="PROSITE" id="PS51324">
    <property type="entry name" value="ERV_ALR"/>
    <property type="match status" value="1"/>
</dbReference>
<organism evidence="11">
    <name type="scientific">Vanderwaltozyma polyspora (strain ATCC 22028 / DSM 70294 / BCRC 21397 / CBS 2163 / NBRC 10782 / NRRL Y-8283 / UCD 57-17)</name>
    <name type="common">Kluyveromyces polysporus</name>
    <dbReference type="NCBI Taxonomy" id="436907"/>
    <lineage>
        <taxon>Eukaryota</taxon>
        <taxon>Fungi</taxon>
        <taxon>Dikarya</taxon>
        <taxon>Ascomycota</taxon>
        <taxon>Saccharomycotina</taxon>
        <taxon>Saccharomycetes</taxon>
        <taxon>Saccharomycetales</taxon>
        <taxon>Saccharomycetaceae</taxon>
        <taxon>Vanderwaltozyma</taxon>
    </lineage>
</organism>
<dbReference type="GO" id="GO:0016971">
    <property type="term" value="F:flavin-dependent sulfhydryl oxidase activity"/>
    <property type="evidence" value="ECO:0007669"/>
    <property type="project" value="EnsemblFungi"/>
</dbReference>
<evidence type="ECO:0000256" key="4">
    <source>
        <dbReference type="ARBA" id="ARBA00022827"/>
    </source>
</evidence>
<dbReference type="InParanoid" id="A7TS20"/>
<feature type="domain" description="ERV/ALR sulfhydryl oxidase" evidence="9">
    <location>
        <begin position="74"/>
        <end position="174"/>
    </location>
</feature>
<keyword evidence="7" id="KW-1015">Disulfide bond</keyword>
<dbReference type="PANTHER" id="PTHR12645:SF0">
    <property type="entry name" value="FAD-LINKED SULFHYDRYL OXIDASE ALR"/>
    <property type="match status" value="1"/>
</dbReference>
<dbReference type="InterPro" id="IPR039799">
    <property type="entry name" value="ALR/ERV"/>
</dbReference>
<keyword evidence="5 8" id="KW-0560">Oxidoreductase</keyword>
<evidence type="ECO:0000256" key="5">
    <source>
        <dbReference type="ARBA" id="ARBA00023002"/>
    </source>
</evidence>
<dbReference type="AlphaFoldDB" id="A7TS20"/>
<sequence>MSSNQPSEGLTGRKIIYDEDGKPCRSCNTLEDFKFVTGKITGKPVGSTSSAKSTHHIPKTSKLIPGSKIYEKQDPPDVNELGKSTWNFLHSMAAKYPVNPSSQQKSEMNQFFNIFSHIYPCNWCADDFEKYIRENAPRVNSRDELGRWLCDAHNQVNEKLGKEKFNCNLWDKRWRTGWDE</sequence>
<gene>
    <name evidence="10" type="ORF">Kpol_385p8</name>
</gene>
<dbReference type="OMA" id="PCRTCNT"/>
<keyword evidence="3 8" id="KW-0285">Flavoprotein</keyword>
<comment type="cofactor">
    <cofactor evidence="1 8">
        <name>FAD</name>
        <dbReference type="ChEBI" id="CHEBI:57692"/>
    </cofactor>
</comment>
<dbReference type="PhylomeDB" id="A7TS20"/>
<reference evidence="10 11" key="1">
    <citation type="journal article" date="2007" name="Proc. Natl. Acad. Sci. U.S.A.">
        <title>Independent sorting-out of thousands of duplicated gene pairs in two yeast species descended from a whole-genome duplication.</title>
        <authorList>
            <person name="Scannell D.R."/>
            <person name="Frank A.C."/>
            <person name="Conant G.C."/>
            <person name="Byrne K.P."/>
            <person name="Woolfit M."/>
            <person name="Wolfe K.H."/>
        </authorList>
    </citation>
    <scope>NUCLEOTIDE SEQUENCE [LARGE SCALE GENOMIC DNA]</scope>
    <source>
        <strain evidence="11">ATCC 22028 / DSM 70294 / BCRC 21397 / CBS 2163 / NBRC 10782 / NRRL Y-8283 / UCD 57-17</strain>
    </source>
</reference>
<dbReference type="EMBL" id="DS480495">
    <property type="protein sequence ID" value="EDO14939.1"/>
    <property type="molecule type" value="Genomic_DNA"/>
</dbReference>
<dbReference type="FunFam" id="1.20.120.310:FF:000003">
    <property type="entry name" value="Sulfhydryl oxidase"/>
    <property type="match status" value="1"/>
</dbReference>
<proteinExistence type="predicted"/>
<dbReference type="RefSeq" id="XP_001642797.1">
    <property type="nucleotide sequence ID" value="XM_001642747.1"/>
</dbReference>
<dbReference type="GO" id="GO:0005758">
    <property type="term" value="C:mitochondrial intermembrane space"/>
    <property type="evidence" value="ECO:0007669"/>
    <property type="project" value="UniProtKB-SubCell"/>
</dbReference>
<comment type="subcellular location">
    <subcellularLocation>
        <location evidence="2">Mitochondrion intermembrane space</location>
    </subcellularLocation>
</comment>
<keyword evidence="6" id="KW-0496">Mitochondrion</keyword>